<proteinExistence type="predicted"/>
<name>A0A4C1WXR9_EUMVA</name>
<sequence>MWAVLMMYDAINSRPSTLFNSFLPTTLERVFAVRCHLLYCRWCLTNVQIPIDRVCLTFGISSRSHPVRHAIRAVLRPRERVGSRQRTCYSDTFGRSPPTVLDVRSINSAPRVSHPAVNAPPRCDAARPGTCSTRRRSITNFRMYHDRLTIRSAAVRFYKIEGSSDYKELATSCAHSPNKDHCRIFDARCTVCAGARGVPTTIRFLSRRARVRCTYVELYLFVLLYE</sequence>
<keyword evidence="2" id="KW-1185">Reference proteome</keyword>
<dbReference type="AlphaFoldDB" id="A0A4C1WXR9"/>
<evidence type="ECO:0000313" key="2">
    <source>
        <dbReference type="Proteomes" id="UP000299102"/>
    </source>
</evidence>
<evidence type="ECO:0000313" key="1">
    <source>
        <dbReference type="EMBL" id="GBP56258.1"/>
    </source>
</evidence>
<accession>A0A4C1WXR9</accession>
<dbReference type="EMBL" id="BGZK01000688">
    <property type="protein sequence ID" value="GBP56258.1"/>
    <property type="molecule type" value="Genomic_DNA"/>
</dbReference>
<organism evidence="1 2">
    <name type="scientific">Eumeta variegata</name>
    <name type="common">Bagworm moth</name>
    <name type="synonym">Eumeta japonica</name>
    <dbReference type="NCBI Taxonomy" id="151549"/>
    <lineage>
        <taxon>Eukaryota</taxon>
        <taxon>Metazoa</taxon>
        <taxon>Ecdysozoa</taxon>
        <taxon>Arthropoda</taxon>
        <taxon>Hexapoda</taxon>
        <taxon>Insecta</taxon>
        <taxon>Pterygota</taxon>
        <taxon>Neoptera</taxon>
        <taxon>Endopterygota</taxon>
        <taxon>Lepidoptera</taxon>
        <taxon>Glossata</taxon>
        <taxon>Ditrysia</taxon>
        <taxon>Tineoidea</taxon>
        <taxon>Psychidae</taxon>
        <taxon>Oiketicinae</taxon>
        <taxon>Eumeta</taxon>
    </lineage>
</organism>
<protein>
    <submittedName>
        <fullName evidence="1">Uncharacterized protein</fullName>
    </submittedName>
</protein>
<reference evidence="1 2" key="1">
    <citation type="journal article" date="2019" name="Commun. Biol.">
        <title>The bagworm genome reveals a unique fibroin gene that provides high tensile strength.</title>
        <authorList>
            <person name="Kono N."/>
            <person name="Nakamura H."/>
            <person name="Ohtoshi R."/>
            <person name="Tomita M."/>
            <person name="Numata K."/>
            <person name="Arakawa K."/>
        </authorList>
    </citation>
    <scope>NUCLEOTIDE SEQUENCE [LARGE SCALE GENOMIC DNA]</scope>
</reference>
<comment type="caution">
    <text evidence="1">The sequence shown here is derived from an EMBL/GenBank/DDBJ whole genome shotgun (WGS) entry which is preliminary data.</text>
</comment>
<gene>
    <name evidence="1" type="ORF">EVAR_37333_1</name>
</gene>
<dbReference type="Proteomes" id="UP000299102">
    <property type="component" value="Unassembled WGS sequence"/>
</dbReference>